<sequence length="50" mass="5870">MPVFFSSLPKIPHKPSLSSQNNVFFNTFFFTHLSGKFNQFKLQITFVELM</sequence>
<name>A1ZQ62_MICM2</name>
<protein>
    <submittedName>
        <fullName evidence="1">Uncharacterized protein</fullName>
    </submittedName>
</protein>
<gene>
    <name evidence="1" type="ORF">M23134_06872</name>
</gene>
<dbReference type="Proteomes" id="UP000004095">
    <property type="component" value="Unassembled WGS sequence"/>
</dbReference>
<organism evidence="1 2">
    <name type="scientific">Microscilla marina ATCC 23134</name>
    <dbReference type="NCBI Taxonomy" id="313606"/>
    <lineage>
        <taxon>Bacteria</taxon>
        <taxon>Pseudomonadati</taxon>
        <taxon>Bacteroidota</taxon>
        <taxon>Cytophagia</taxon>
        <taxon>Cytophagales</taxon>
        <taxon>Microscillaceae</taxon>
        <taxon>Microscilla</taxon>
    </lineage>
</organism>
<dbReference type="AlphaFoldDB" id="A1ZQ62"/>
<accession>A1ZQ62</accession>
<keyword evidence="2" id="KW-1185">Reference proteome</keyword>
<evidence type="ECO:0000313" key="1">
    <source>
        <dbReference type="EMBL" id="EAY27471.1"/>
    </source>
</evidence>
<proteinExistence type="predicted"/>
<reference evidence="1 2" key="1">
    <citation type="submission" date="2007-01" db="EMBL/GenBank/DDBJ databases">
        <authorList>
            <person name="Haygood M."/>
            <person name="Podell S."/>
            <person name="Anderson C."/>
            <person name="Hopkinson B."/>
            <person name="Roe K."/>
            <person name="Barbeau K."/>
            <person name="Gaasterland T."/>
            <person name="Ferriera S."/>
            <person name="Johnson J."/>
            <person name="Kravitz S."/>
            <person name="Beeson K."/>
            <person name="Sutton G."/>
            <person name="Rogers Y.-H."/>
            <person name="Friedman R."/>
            <person name="Frazier M."/>
            <person name="Venter J.C."/>
        </authorList>
    </citation>
    <scope>NUCLEOTIDE SEQUENCE [LARGE SCALE GENOMIC DNA]</scope>
    <source>
        <strain evidence="1 2">ATCC 23134</strain>
    </source>
</reference>
<comment type="caution">
    <text evidence="1">The sequence shown here is derived from an EMBL/GenBank/DDBJ whole genome shotgun (WGS) entry which is preliminary data.</text>
</comment>
<evidence type="ECO:0000313" key="2">
    <source>
        <dbReference type="Proteomes" id="UP000004095"/>
    </source>
</evidence>
<dbReference type="EMBL" id="AAWS01000023">
    <property type="protein sequence ID" value="EAY27471.1"/>
    <property type="molecule type" value="Genomic_DNA"/>
</dbReference>